<dbReference type="Pfam" id="PF00733">
    <property type="entry name" value="Asn_synthase"/>
    <property type="match status" value="1"/>
</dbReference>
<dbReference type="EMBL" id="JAUFQS010000004">
    <property type="protein sequence ID" value="MDN3687166.1"/>
    <property type="molecule type" value="Genomic_DNA"/>
</dbReference>
<evidence type="ECO:0000256" key="5">
    <source>
        <dbReference type="ARBA" id="ARBA00022840"/>
    </source>
</evidence>
<comment type="pathway">
    <text evidence="1">Amino-acid biosynthesis; L-asparagine biosynthesis; L-asparagine from L-aspartate (L-Gln route): step 1/1.</text>
</comment>
<dbReference type="GO" id="GO:0004066">
    <property type="term" value="F:asparagine synthase (glutamine-hydrolyzing) activity"/>
    <property type="evidence" value="ECO:0007669"/>
    <property type="project" value="UniProtKB-EC"/>
</dbReference>
<gene>
    <name evidence="9" type="primary">asnB</name>
    <name evidence="9" type="ORF">QWZ15_04945</name>
</gene>
<dbReference type="Pfam" id="PF13537">
    <property type="entry name" value="GATase_7"/>
    <property type="match status" value="1"/>
</dbReference>
<dbReference type="PANTHER" id="PTHR43284">
    <property type="entry name" value="ASPARAGINE SYNTHETASE (GLUTAMINE-HYDROLYZING)"/>
    <property type="match status" value="1"/>
</dbReference>
<comment type="catalytic activity">
    <reaction evidence="7">
        <text>L-aspartate + L-glutamine + ATP + H2O = L-asparagine + L-glutamate + AMP + diphosphate + H(+)</text>
        <dbReference type="Rhea" id="RHEA:12228"/>
        <dbReference type="ChEBI" id="CHEBI:15377"/>
        <dbReference type="ChEBI" id="CHEBI:15378"/>
        <dbReference type="ChEBI" id="CHEBI:29985"/>
        <dbReference type="ChEBI" id="CHEBI:29991"/>
        <dbReference type="ChEBI" id="CHEBI:30616"/>
        <dbReference type="ChEBI" id="CHEBI:33019"/>
        <dbReference type="ChEBI" id="CHEBI:58048"/>
        <dbReference type="ChEBI" id="CHEBI:58359"/>
        <dbReference type="ChEBI" id="CHEBI:456215"/>
        <dbReference type="EC" id="6.3.5.4"/>
    </reaction>
</comment>
<evidence type="ECO:0000256" key="3">
    <source>
        <dbReference type="ARBA" id="ARBA00012737"/>
    </source>
</evidence>
<dbReference type="InterPro" id="IPR001962">
    <property type="entry name" value="Asn_synthase"/>
</dbReference>
<feature type="domain" description="Glutamine amidotransferase type-2" evidence="8">
    <location>
        <begin position="2"/>
        <end position="212"/>
    </location>
</feature>
<keyword evidence="6" id="KW-0315">Glutamine amidotransferase</keyword>
<dbReference type="InterPro" id="IPR006426">
    <property type="entry name" value="Asn_synth_AEB"/>
</dbReference>
<evidence type="ECO:0000256" key="6">
    <source>
        <dbReference type="ARBA" id="ARBA00022962"/>
    </source>
</evidence>
<dbReference type="InterPro" id="IPR017932">
    <property type="entry name" value="GATase_2_dom"/>
</dbReference>
<dbReference type="SUPFAM" id="SSF52402">
    <property type="entry name" value="Adenine nucleotide alpha hydrolases-like"/>
    <property type="match status" value="1"/>
</dbReference>
<dbReference type="SUPFAM" id="SSF56235">
    <property type="entry name" value="N-terminal nucleophile aminohydrolases (Ntn hydrolases)"/>
    <property type="match status" value="1"/>
</dbReference>
<evidence type="ECO:0000256" key="7">
    <source>
        <dbReference type="ARBA" id="ARBA00048741"/>
    </source>
</evidence>
<dbReference type="RefSeq" id="WP_163384057.1">
    <property type="nucleotide sequence ID" value="NZ_JAUFQS010000004.1"/>
</dbReference>
<proteinExistence type="inferred from homology"/>
<evidence type="ECO:0000256" key="4">
    <source>
        <dbReference type="ARBA" id="ARBA00022741"/>
    </source>
</evidence>
<evidence type="ECO:0000256" key="2">
    <source>
        <dbReference type="ARBA" id="ARBA00005752"/>
    </source>
</evidence>
<keyword evidence="10" id="KW-1185">Reference proteome</keyword>
<dbReference type="Gene3D" id="3.40.50.620">
    <property type="entry name" value="HUPs"/>
    <property type="match status" value="1"/>
</dbReference>
<reference evidence="10" key="1">
    <citation type="journal article" date="2019" name="Int. J. Syst. Evol. Microbiol.">
        <title>The Global Catalogue of Microorganisms (GCM) 10K type strain sequencing project: providing services to taxonomists for standard genome sequencing and annotation.</title>
        <authorList>
            <consortium name="The Broad Institute Genomics Platform"/>
            <consortium name="The Broad Institute Genome Sequencing Center for Infectious Disease"/>
            <person name="Wu L."/>
            <person name="Ma J."/>
        </authorList>
    </citation>
    <scope>NUCLEOTIDE SEQUENCE [LARGE SCALE GENOMIC DNA]</scope>
    <source>
        <strain evidence="10">CECT 7706</strain>
    </source>
</reference>
<dbReference type="PIRSF" id="PIRSF001589">
    <property type="entry name" value="Asn_synthetase_glu-h"/>
    <property type="match status" value="1"/>
</dbReference>
<protein>
    <recommendedName>
        <fullName evidence="3">asparagine synthase (glutamine-hydrolyzing)</fullName>
        <ecNumber evidence="3">6.3.5.4</ecNumber>
    </recommendedName>
</protein>
<dbReference type="InterPro" id="IPR051786">
    <property type="entry name" value="ASN_synthetase/amidase"/>
</dbReference>
<dbReference type="Gene3D" id="3.60.20.10">
    <property type="entry name" value="Glutamine Phosphoribosylpyrophosphate, subunit 1, domain 1"/>
    <property type="match status" value="1"/>
</dbReference>
<keyword evidence="4" id="KW-0547">Nucleotide-binding</keyword>
<name>A0ABT8C656_9BACT</name>
<sequence>MCGVHLLVNSTGKGGESIQAMMEACQHRGPDHSSWMEVSKGIYLAANRLKILDLRDQANQPVVNEEEEAYLSWNGFLYNYQELKNQLLMEGVVFKSTSDGEVLLMWLIRKGREGVQQLQGMYAFAFVHTKKNQVILGRDPLGVKSLYFTQQKGILGCSSEIRCLLRADLVPKKLHQEQFLPYFYLRHVLPGDTFIRGIQELLPGELKTWNLKGEPLDAREIPLGVPAPKPALTEKGFEEIMTDAVLKHFHADVPLGLILSGGADSTLLYHLWYRQTGQVLPTFTIGFQDAYRKKFRDADFAAKLVSSRKAFHQEVIISPEWFLETWPAYIRDLDQPVGDSASYLTWALARKAKESVKILASGAGADELFGGYNRHLAYKRYLQNPIFWNGVAAKFKRIPLVGNTFQRFLSGIHPSPQRTFMNFASLSVLPDSLANALEGRYSLGEQLFKNALEWDRTLYLVHDLLKIHDNACMAHGIEGRVPFLDWKVVDWSLRLGEKEARNAAPKFWVKSLLKREGLTGFARRKKFGFGLPIKEWLVEHAAFRNKVLSSVIDLGIQYQEMVPEEWRPLVQRPERYISSHFLLLFNLFVLSDWIKENQL</sequence>
<organism evidence="9 10">
    <name type="scientific">Cyclobacterium jeungdonense</name>
    <dbReference type="NCBI Taxonomy" id="708087"/>
    <lineage>
        <taxon>Bacteria</taxon>
        <taxon>Pseudomonadati</taxon>
        <taxon>Bacteroidota</taxon>
        <taxon>Cytophagia</taxon>
        <taxon>Cytophagales</taxon>
        <taxon>Cyclobacteriaceae</taxon>
        <taxon>Cyclobacterium</taxon>
    </lineage>
</organism>
<comment type="similarity">
    <text evidence="2">Belongs to the asparagine synthetase family.</text>
</comment>
<dbReference type="InterPro" id="IPR033738">
    <property type="entry name" value="AsnB_N"/>
</dbReference>
<dbReference type="InterPro" id="IPR014729">
    <property type="entry name" value="Rossmann-like_a/b/a_fold"/>
</dbReference>
<dbReference type="NCBIfam" id="TIGR01536">
    <property type="entry name" value="asn_synth_AEB"/>
    <property type="match status" value="1"/>
</dbReference>
<evidence type="ECO:0000313" key="10">
    <source>
        <dbReference type="Proteomes" id="UP001236663"/>
    </source>
</evidence>
<keyword evidence="9" id="KW-0436">Ligase</keyword>
<dbReference type="InterPro" id="IPR029055">
    <property type="entry name" value="Ntn_hydrolases_N"/>
</dbReference>
<evidence type="ECO:0000259" key="8">
    <source>
        <dbReference type="PROSITE" id="PS51278"/>
    </source>
</evidence>
<dbReference type="PANTHER" id="PTHR43284:SF1">
    <property type="entry name" value="ASPARAGINE SYNTHETASE"/>
    <property type="match status" value="1"/>
</dbReference>
<accession>A0ABT8C656</accession>
<dbReference type="EC" id="6.3.5.4" evidence="3"/>
<comment type="caution">
    <text evidence="9">The sequence shown here is derived from an EMBL/GenBank/DDBJ whole genome shotgun (WGS) entry which is preliminary data.</text>
</comment>
<dbReference type="CDD" id="cd01991">
    <property type="entry name" value="Asn_synthase_B_C"/>
    <property type="match status" value="1"/>
</dbReference>
<dbReference type="CDD" id="cd00712">
    <property type="entry name" value="AsnB"/>
    <property type="match status" value="1"/>
</dbReference>
<dbReference type="PROSITE" id="PS51278">
    <property type="entry name" value="GATASE_TYPE_2"/>
    <property type="match status" value="1"/>
</dbReference>
<evidence type="ECO:0000256" key="1">
    <source>
        <dbReference type="ARBA" id="ARBA00005187"/>
    </source>
</evidence>
<evidence type="ECO:0000313" key="9">
    <source>
        <dbReference type="EMBL" id="MDN3687166.1"/>
    </source>
</evidence>
<keyword evidence="5" id="KW-0067">ATP-binding</keyword>
<dbReference type="Proteomes" id="UP001236663">
    <property type="component" value="Unassembled WGS sequence"/>
</dbReference>